<gene>
    <name evidence="1" type="ORF">EDB92DRAFT_1818673</name>
</gene>
<keyword evidence="2" id="KW-1185">Reference proteome</keyword>
<comment type="caution">
    <text evidence="1">The sequence shown here is derived from an EMBL/GenBank/DDBJ whole genome shotgun (WGS) entry which is preliminary data.</text>
</comment>
<name>A0AAD4QAP7_9AGAM</name>
<dbReference type="AlphaFoldDB" id="A0AAD4QAP7"/>
<organism evidence="1 2">
    <name type="scientific">Lactarius akahatsu</name>
    <dbReference type="NCBI Taxonomy" id="416441"/>
    <lineage>
        <taxon>Eukaryota</taxon>
        <taxon>Fungi</taxon>
        <taxon>Dikarya</taxon>
        <taxon>Basidiomycota</taxon>
        <taxon>Agaricomycotina</taxon>
        <taxon>Agaricomycetes</taxon>
        <taxon>Russulales</taxon>
        <taxon>Russulaceae</taxon>
        <taxon>Lactarius</taxon>
    </lineage>
</organism>
<sequence>MSVHVPFEQQLHQDVLQADERGCEETDDLLALVFLGIVTIPHATKQLAKVAFDSDVVYLALTLYQQYMRHVFFLAGMRPLKRVGFGVERVGWKYGETRAYESWKGPVLRSWKPVYTFVCCNQAKTGPASALGGDVAIITPVPAGQIGTHDDMSAIQTSLAALKDGTTLAVNLP</sequence>
<dbReference type="Proteomes" id="UP001201163">
    <property type="component" value="Unassembled WGS sequence"/>
</dbReference>
<evidence type="ECO:0000313" key="1">
    <source>
        <dbReference type="EMBL" id="KAH8985368.1"/>
    </source>
</evidence>
<evidence type="ECO:0000313" key="2">
    <source>
        <dbReference type="Proteomes" id="UP001201163"/>
    </source>
</evidence>
<protein>
    <submittedName>
        <fullName evidence="1">Uncharacterized protein</fullName>
    </submittedName>
</protein>
<dbReference type="EMBL" id="JAKELL010000064">
    <property type="protein sequence ID" value="KAH8985368.1"/>
    <property type="molecule type" value="Genomic_DNA"/>
</dbReference>
<proteinExistence type="predicted"/>
<accession>A0AAD4QAP7</accession>
<reference evidence="1" key="1">
    <citation type="submission" date="2022-01" db="EMBL/GenBank/DDBJ databases">
        <title>Comparative genomics reveals a dynamic genome evolution in the ectomycorrhizal milk-cap (Lactarius) mushrooms.</title>
        <authorList>
            <consortium name="DOE Joint Genome Institute"/>
            <person name="Lebreton A."/>
            <person name="Tang N."/>
            <person name="Kuo A."/>
            <person name="LaButti K."/>
            <person name="Drula E."/>
            <person name="Barry K."/>
            <person name="Clum A."/>
            <person name="Lipzen A."/>
            <person name="Mousain D."/>
            <person name="Ng V."/>
            <person name="Wang R."/>
            <person name="Wang X."/>
            <person name="Dai Y."/>
            <person name="Henrissat B."/>
            <person name="Grigoriev I.V."/>
            <person name="Guerin-Laguette A."/>
            <person name="Yu F."/>
            <person name="Martin F.M."/>
        </authorList>
    </citation>
    <scope>NUCLEOTIDE SEQUENCE</scope>
    <source>
        <strain evidence="1">QP</strain>
    </source>
</reference>